<name>A0A0R1EVL4_LACZE</name>
<dbReference type="EMBL" id="AZCT01000001">
    <property type="protein sequence ID" value="KRK13516.1"/>
    <property type="molecule type" value="Genomic_DNA"/>
</dbReference>
<proteinExistence type="inferred from homology"/>
<reference evidence="2 3" key="1">
    <citation type="journal article" date="2015" name="Genome Announc.">
        <title>Expanding the biotechnology potential of lactobacilli through comparative genomics of 213 strains and associated genera.</title>
        <authorList>
            <person name="Sun Z."/>
            <person name="Harris H.M."/>
            <person name="McCann A."/>
            <person name="Guo C."/>
            <person name="Argimon S."/>
            <person name="Zhang W."/>
            <person name="Yang X."/>
            <person name="Jeffery I.B."/>
            <person name="Cooney J.C."/>
            <person name="Kagawa T.F."/>
            <person name="Liu W."/>
            <person name="Song Y."/>
            <person name="Salvetti E."/>
            <person name="Wrobel A."/>
            <person name="Rasinkangas P."/>
            <person name="Parkhill J."/>
            <person name="Rea M.C."/>
            <person name="O'Sullivan O."/>
            <person name="Ritari J."/>
            <person name="Douillard F.P."/>
            <person name="Paul Ross R."/>
            <person name="Yang R."/>
            <person name="Briner A.E."/>
            <person name="Felis G.E."/>
            <person name="de Vos W.M."/>
            <person name="Barrangou R."/>
            <person name="Klaenhammer T.R."/>
            <person name="Caufield P.W."/>
            <person name="Cui Y."/>
            <person name="Zhang H."/>
            <person name="O'Toole P.W."/>
        </authorList>
    </citation>
    <scope>NUCLEOTIDE SEQUENCE [LARGE SCALE GENOMIC DNA]</scope>
    <source>
        <strain evidence="2 3">DSM 20178</strain>
    </source>
</reference>
<evidence type="ECO:0000313" key="2">
    <source>
        <dbReference type="EMBL" id="KRK13516.1"/>
    </source>
</evidence>
<accession>A0A0R1EVL4</accession>
<organism evidence="2 3">
    <name type="scientific">Lacticaseibacillus zeae DSM 20178 = KCTC 3804</name>
    <dbReference type="NCBI Taxonomy" id="1423816"/>
    <lineage>
        <taxon>Bacteria</taxon>
        <taxon>Bacillati</taxon>
        <taxon>Bacillota</taxon>
        <taxon>Bacilli</taxon>
        <taxon>Lactobacillales</taxon>
        <taxon>Lactobacillaceae</taxon>
        <taxon>Lacticaseibacillus</taxon>
    </lineage>
</organism>
<evidence type="ECO:0000313" key="3">
    <source>
        <dbReference type="Proteomes" id="UP000051984"/>
    </source>
</evidence>
<sequence>MIKEMMGLQLAITDKASQWFHRELNLPDQGAGIRFFGKAYGKTQVHDGFSVGMTRDDHPEHPIMSVEKDGVTYFVNPTDAWFFENLAMTVDYDAHLDEPKYEFKEE</sequence>
<protein>
    <recommendedName>
        <fullName evidence="4">Iron-sulfur cluster biosynthesis protein</fullName>
    </recommendedName>
</protein>
<dbReference type="PATRIC" id="fig|1423816.3.peg.70"/>
<dbReference type="PIRSF" id="PIRSF034852">
    <property type="entry name" value="UCP034852"/>
    <property type="match status" value="1"/>
</dbReference>
<dbReference type="Proteomes" id="UP000051984">
    <property type="component" value="Unassembled WGS sequence"/>
</dbReference>
<gene>
    <name evidence="2" type="ORF">FD51_GL000069</name>
</gene>
<dbReference type="InterPro" id="IPR035903">
    <property type="entry name" value="HesB-like_dom_sf"/>
</dbReference>
<dbReference type="InterPro" id="IPR008326">
    <property type="entry name" value="PdhI-like"/>
</dbReference>
<dbReference type="eggNOG" id="COG4841">
    <property type="taxonomic scope" value="Bacteria"/>
</dbReference>
<dbReference type="AlphaFoldDB" id="A0A0R1EVL4"/>
<evidence type="ECO:0008006" key="4">
    <source>
        <dbReference type="Google" id="ProtNLM"/>
    </source>
</evidence>
<comment type="similarity">
    <text evidence="1">Belongs to the HesB/IscA family.</text>
</comment>
<evidence type="ECO:0000256" key="1">
    <source>
        <dbReference type="ARBA" id="ARBA00006718"/>
    </source>
</evidence>
<comment type="caution">
    <text evidence="2">The sequence shown here is derived from an EMBL/GenBank/DDBJ whole genome shotgun (WGS) entry which is preliminary data.</text>
</comment>
<dbReference type="SUPFAM" id="SSF89360">
    <property type="entry name" value="HesB-like domain"/>
    <property type="match status" value="1"/>
</dbReference>